<evidence type="ECO:0000313" key="7">
    <source>
        <dbReference type="EMBL" id="MEI2453139.1"/>
    </source>
</evidence>
<name>A0ABU8CXG0_9GAMM</name>
<keyword evidence="8" id="KW-1185">Reference proteome</keyword>
<organism evidence="7 8">
    <name type="scientific">Lysobacter firmicutimachus</name>
    <dbReference type="NCBI Taxonomy" id="1792846"/>
    <lineage>
        <taxon>Bacteria</taxon>
        <taxon>Pseudomonadati</taxon>
        <taxon>Pseudomonadota</taxon>
        <taxon>Gammaproteobacteria</taxon>
        <taxon>Lysobacterales</taxon>
        <taxon>Lysobacteraceae</taxon>
        <taxon>Lysobacter</taxon>
    </lineage>
</organism>
<dbReference type="InterPro" id="IPR058240">
    <property type="entry name" value="rSAM_sf"/>
</dbReference>
<keyword evidence="5" id="KW-0411">Iron-sulfur</keyword>
<evidence type="ECO:0000256" key="1">
    <source>
        <dbReference type="ARBA" id="ARBA00001966"/>
    </source>
</evidence>
<evidence type="ECO:0000256" key="2">
    <source>
        <dbReference type="ARBA" id="ARBA00022691"/>
    </source>
</evidence>
<accession>A0ABU8CXG0</accession>
<dbReference type="CDD" id="cd01335">
    <property type="entry name" value="Radical_SAM"/>
    <property type="match status" value="1"/>
</dbReference>
<sequence length="400" mass="44299">MLPLDAKARWSPEWQEPTLLKVAGLQEFAAGEFPLERMLLDLRVPETAAAAALLDLPWAGVLVGADADGPTRLRHREVALLGDPATVRPGDVVELRPGSSKIAVRYRRGDNGNVLFATERCNSFCLMCSQPPREIEDGWRVEQLCDLAGLIDKDEPSLAISGGEPTLLGAGLERVIRRCARALPDTHVHVLSNGRRFEDQAYADSFAGAHPSLTWGVPLYGDHHRLHDYIVQSPGAFAQTVRGLYALHAAGQRIEVRVVLTKPVAERLPELARYLYRNLPFVEHVALMGTEPIGFAKAHHEALWIDPVDLGPTLMEAAQFLDRRGMAVSLYNLPLCTQPPDLWPFARRSISDWKQHYLPACEGCALKDRCGGFFGWITPEWTSRAIAPITAKDDFSCARH</sequence>
<comment type="caution">
    <text evidence="7">The sequence shown here is derived from an EMBL/GenBank/DDBJ whole genome shotgun (WGS) entry which is preliminary data.</text>
</comment>
<proteinExistence type="predicted"/>
<dbReference type="InterPro" id="IPR007197">
    <property type="entry name" value="rSAM"/>
</dbReference>
<dbReference type="RefSeq" id="WP_336130561.1">
    <property type="nucleotide sequence ID" value="NZ_JBANDL010000002.1"/>
</dbReference>
<dbReference type="SUPFAM" id="SSF102114">
    <property type="entry name" value="Radical SAM enzymes"/>
    <property type="match status" value="1"/>
</dbReference>
<dbReference type="InterPro" id="IPR013785">
    <property type="entry name" value="Aldolase_TIM"/>
</dbReference>
<evidence type="ECO:0000256" key="4">
    <source>
        <dbReference type="ARBA" id="ARBA00023004"/>
    </source>
</evidence>
<dbReference type="SFLD" id="SFLDG01103">
    <property type="entry name" value="Uncharacterised_Radical_SAM_Su"/>
    <property type="match status" value="1"/>
</dbReference>
<dbReference type="SFLD" id="SFLDS00029">
    <property type="entry name" value="Radical_SAM"/>
    <property type="match status" value="1"/>
</dbReference>
<dbReference type="Gene3D" id="3.20.20.70">
    <property type="entry name" value="Aldolase class I"/>
    <property type="match status" value="1"/>
</dbReference>
<evidence type="ECO:0000256" key="3">
    <source>
        <dbReference type="ARBA" id="ARBA00022723"/>
    </source>
</evidence>
<dbReference type="EMBL" id="JBANDL010000002">
    <property type="protein sequence ID" value="MEI2453139.1"/>
    <property type="molecule type" value="Genomic_DNA"/>
</dbReference>
<dbReference type="InterPro" id="IPR050377">
    <property type="entry name" value="Radical_SAM_PqqE_MftC-like"/>
</dbReference>
<evidence type="ECO:0000259" key="6">
    <source>
        <dbReference type="Pfam" id="PF04055"/>
    </source>
</evidence>
<keyword evidence="3" id="KW-0479">Metal-binding</keyword>
<evidence type="ECO:0000256" key="5">
    <source>
        <dbReference type="ARBA" id="ARBA00023014"/>
    </source>
</evidence>
<feature type="domain" description="Radical SAM core" evidence="6">
    <location>
        <begin position="118"/>
        <end position="261"/>
    </location>
</feature>
<keyword evidence="2" id="KW-0949">S-adenosyl-L-methionine</keyword>
<dbReference type="NCBIfam" id="TIGR03977">
    <property type="entry name" value="rSAM_pair_HxsC"/>
    <property type="match status" value="1"/>
</dbReference>
<protein>
    <submittedName>
        <fullName evidence="7">His-Xaa-Ser system radical SAM maturase HxsC</fullName>
    </submittedName>
</protein>
<dbReference type="Pfam" id="PF04055">
    <property type="entry name" value="Radical_SAM"/>
    <property type="match status" value="1"/>
</dbReference>
<dbReference type="InterPro" id="IPR024032">
    <property type="entry name" value="rSAM_paired_HxsC"/>
</dbReference>
<reference evidence="7 8" key="1">
    <citation type="submission" date="2024-02" db="EMBL/GenBank/DDBJ databases">
        <title>Lysobacter Genome Sequencing and Mining.</title>
        <authorList>
            <person name="Bierman J."/>
            <person name="Walker M.C."/>
        </authorList>
    </citation>
    <scope>NUCLEOTIDE SEQUENCE [LARGE SCALE GENOMIC DNA]</scope>
    <source>
        <strain evidence="7 8">PB6250</strain>
    </source>
</reference>
<dbReference type="Proteomes" id="UP001387215">
    <property type="component" value="Unassembled WGS sequence"/>
</dbReference>
<dbReference type="SFLD" id="SFLDG01067">
    <property type="entry name" value="SPASM/twitch_domain_containing"/>
    <property type="match status" value="1"/>
</dbReference>
<gene>
    <name evidence="7" type="primary">hxsC</name>
    <name evidence="7" type="ORF">V2J18_00450</name>
</gene>
<evidence type="ECO:0000313" key="8">
    <source>
        <dbReference type="Proteomes" id="UP001387215"/>
    </source>
</evidence>
<keyword evidence="4" id="KW-0408">Iron</keyword>
<dbReference type="PANTHER" id="PTHR11228:SF7">
    <property type="entry name" value="PQQA PEPTIDE CYCLASE"/>
    <property type="match status" value="1"/>
</dbReference>
<dbReference type="PANTHER" id="PTHR11228">
    <property type="entry name" value="RADICAL SAM DOMAIN PROTEIN"/>
    <property type="match status" value="1"/>
</dbReference>
<comment type="cofactor">
    <cofactor evidence="1">
        <name>[4Fe-4S] cluster</name>
        <dbReference type="ChEBI" id="CHEBI:49883"/>
    </cofactor>
</comment>